<evidence type="ECO:0000313" key="2">
    <source>
        <dbReference type="EMBL" id="KAJ8912471.1"/>
    </source>
</evidence>
<protein>
    <recommendedName>
        <fullName evidence="1">MULE transposase domain-containing protein</fullName>
    </recommendedName>
</protein>
<feature type="domain" description="MULE transposase" evidence="1">
    <location>
        <begin position="118"/>
        <end position="189"/>
    </location>
</feature>
<gene>
    <name evidence="2" type="ORF">NQ315_014571</name>
</gene>
<dbReference type="Pfam" id="PF10551">
    <property type="entry name" value="MULE"/>
    <property type="match status" value="1"/>
</dbReference>
<reference evidence="2 3" key="1">
    <citation type="journal article" date="2023" name="Insect Mol. Biol.">
        <title>Genome sequencing provides insights into the evolution of gene families encoding plant cell wall-degrading enzymes in longhorned beetles.</title>
        <authorList>
            <person name="Shin N.R."/>
            <person name="Okamura Y."/>
            <person name="Kirsch R."/>
            <person name="Pauchet Y."/>
        </authorList>
    </citation>
    <scope>NUCLEOTIDE SEQUENCE [LARGE SCALE GENOMIC DNA]</scope>
    <source>
        <strain evidence="2">EAD_L_NR</strain>
    </source>
</reference>
<dbReference type="Proteomes" id="UP001159042">
    <property type="component" value="Unassembled WGS sequence"/>
</dbReference>
<proteinExistence type="predicted"/>
<organism evidence="2 3">
    <name type="scientific">Exocentrus adspersus</name>
    <dbReference type="NCBI Taxonomy" id="1586481"/>
    <lineage>
        <taxon>Eukaryota</taxon>
        <taxon>Metazoa</taxon>
        <taxon>Ecdysozoa</taxon>
        <taxon>Arthropoda</taxon>
        <taxon>Hexapoda</taxon>
        <taxon>Insecta</taxon>
        <taxon>Pterygota</taxon>
        <taxon>Neoptera</taxon>
        <taxon>Endopterygota</taxon>
        <taxon>Coleoptera</taxon>
        <taxon>Polyphaga</taxon>
        <taxon>Cucujiformia</taxon>
        <taxon>Chrysomeloidea</taxon>
        <taxon>Cerambycidae</taxon>
        <taxon>Lamiinae</taxon>
        <taxon>Acanthocinini</taxon>
        <taxon>Exocentrus</taxon>
    </lineage>
</organism>
<keyword evidence="3" id="KW-1185">Reference proteome</keyword>
<dbReference type="PANTHER" id="PTHR35385">
    <property type="entry name" value="PROTEIN B, PUTATIVE-RELATED-RELATED"/>
    <property type="match status" value="1"/>
</dbReference>
<dbReference type="EMBL" id="JANEYG010000128">
    <property type="protein sequence ID" value="KAJ8912471.1"/>
    <property type="molecule type" value="Genomic_DNA"/>
</dbReference>
<evidence type="ECO:0000313" key="3">
    <source>
        <dbReference type="Proteomes" id="UP001159042"/>
    </source>
</evidence>
<accession>A0AAV8VEP3</accession>
<dbReference type="InterPro" id="IPR018289">
    <property type="entry name" value="MULE_transposase_dom"/>
</dbReference>
<name>A0AAV8VEP3_9CUCU</name>
<dbReference type="AlphaFoldDB" id="A0AAV8VEP3"/>
<comment type="caution">
    <text evidence="2">The sequence shown here is derived from an EMBL/GenBank/DDBJ whole genome shotgun (WGS) entry which is preliminary data.</text>
</comment>
<dbReference type="PANTHER" id="PTHR35385:SF2">
    <property type="entry name" value="PROTEIN B, PUTATIVE-RELATED"/>
    <property type="match status" value="1"/>
</dbReference>
<sequence length="308" mass="35539">MNMMEELGNEYENQLLDRHNIPTKTDVQTLWRKHFKDNYGPRTGEGMLLQLENCLKAALEANNTLYKINCHEGDYCVAICTPIMQRAEKLPQASEIMFVDASGNCDVQDHKVYFFLTQSAAGGIPLGCILSSSQKSDVFRLGVAALFEILPIKVAPSAIITDDDLGERNVLKLFWPKSTLLLCSFHVLKACWKWIQISKNGIPKEDSQRAYVIFRNILTCQTEEELSNAKKQFEQFSKYPKFTKYVESMLERIELWCLLYRRNLMIRGTNTNNYIEVTFRLLKDIALERTKAFNLTQLSDFIINNFEC</sequence>
<evidence type="ECO:0000259" key="1">
    <source>
        <dbReference type="Pfam" id="PF10551"/>
    </source>
</evidence>